<dbReference type="EMBL" id="JAQGEF010000005">
    <property type="protein sequence ID" value="MDA3614235.1"/>
    <property type="molecule type" value="Genomic_DNA"/>
</dbReference>
<protein>
    <submittedName>
        <fullName evidence="2">Porin family protein</fullName>
    </submittedName>
</protein>
<dbReference type="Pfam" id="PF13568">
    <property type="entry name" value="OMP_b-brl_2"/>
    <property type="match status" value="1"/>
</dbReference>
<proteinExistence type="predicted"/>
<evidence type="ECO:0000313" key="3">
    <source>
        <dbReference type="Proteomes" id="UP001210231"/>
    </source>
</evidence>
<dbReference type="InterPro" id="IPR025665">
    <property type="entry name" value="Beta-barrel_OMP_2"/>
</dbReference>
<sequence length="239" mass="27633">MHYLLRLQIILVTIVGFTNVSKAQIKELHRLEREEKQLYFGMSLGAVSTYLNPSKHIDFLSSDSIMSVEPGRSSGYSARFLATLKLNKRFELRFNPGLTLGVQRTFDYVLGSRQTYEKEVEKRIIESTYLNFPLHVKLNSDRINNFRVYMLAGLKYDYDLASNKNRRNAEDMLKLSNSDWGAEVGIGFNFYLRYFTLSPEIKISNGLGNIHARDANLKYSNILDKITSRSIFFTINIEE</sequence>
<evidence type="ECO:0000259" key="1">
    <source>
        <dbReference type="Pfam" id="PF13568"/>
    </source>
</evidence>
<name>A0ABT4UHH3_9BACT</name>
<comment type="caution">
    <text evidence="2">The sequence shown here is derived from an EMBL/GenBank/DDBJ whole genome shotgun (WGS) entry which is preliminary data.</text>
</comment>
<feature type="domain" description="Outer membrane protein beta-barrel" evidence="1">
    <location>
        <begin position="39"/>
        <end position="211"/>
    </location>
</feature>
<dbReference type="Proteomes" id="UP001210231">
    <property type="component" value="Unassembled WGS sequence"/>
</dbReference>
<reference evidence="2 3" key="1">
    <citation type="submission" date="2022-12" db="EMBL/GenBank/DDBJ databases">
        <title>Chitinophagaceae gen. sp. nov., a new member of the family Chitinophagaceae, isolated from soil in a chemical factory.</title>
        <authorList>
            <person name="Ke Z."/>
        </authorList>
    </citation>
    <scope>NUCLEOTIDE SEQUENCE [LARGE SCALE GENOMIC DNA]</scope>
    <source>
        <strain evidence="2 3">LY-5</strain>
    </source>
</reference>
<accession>A0ABT4UHH3</accession>
<gene>
    <name evidence="2" type="ORF">O3P16_05410</name>
</gene>
<evidence type="ECO:0000313" key="2">
    <source>
        <dbReference type="EMBL" id="MDA3614235.1"/>
    </source>
</evidence>
<dbReference type="RefSeq" id="WP_407030563.1">
    <property type="nucleotide sequence ID" value="NZ_JAQGEF010000005.1"/>
</dbReference>
<organism evidence="2 3">
    <name type="scientific">Polluticaenibacter yanchengensis</name>
    <dbReference type="NCBI Taxonomy" id="3014562"/>
    <lineage>
        <taxon>Bacteria</taxon>
        <taxon>Pseudomonadati</taxon>
        <taxon>Bacteroidota</taxon>
        <taxon>Chitinophagia</taxon>
        <taxon>Chitinophagales</taxon>
        <taxon>Chitinophagaceae</taxon>
        <taxon>Polluticaenibacter</taxon>
    </lineage>
</organism>
<keyword evidence="3" id="KW-1185">Reference proteome</keyword>